<dbReference type="EMBL" id="CAEKDK010000001">
    <property type="protein sequence ID" value="CAB4264205.1"/>
    <property type="molecule type" value="Genomic_DNA"/>
</dbReference>
<dbReference type="AlphaFoldDB" id="A0A6J5TMG3"/>
<gene>
    <name evidence="1" type="ORF">CURHAP_LOCUS5866</name>
</gene>
<evidence type="ECO:0000313" key="2">
    <source>
        <dbReference type="Proteomes" id="UP000507222"/>
    </source>
</evidence>
<reference evidence="1 2" key="1">
    <citation type="submission" date="2020-05" db="EMBL/GenBank/DDBJ databases">
        <authorList>
            <person name="Campoy J."/>
            <person name="Schneeberger K."/>
            <person name="Spophaly S."/>
        </authorList>
    </citation>
    <scope>NUCLEOTIDE SEQUENCE [LARGE SCALE GENOMIC DNA]</scope>
    <source>
        <strain evidence="1">PruArmRojPasFocal</strain>
    </source>
</reference>
<proteinExistence type="predicted"/>
<accession>A0A6J5TMG3</accession>
<name>A0A6J5TMG3_PRUAR</name>
<dbReference type="Proteomes" id="UP000507222">
    <property type="component" value="Unassembled WGS sequence"/>
</dbReference>
<sequence>MESSLQFQQEFEARLLPPWLGSRRRIGAGFASVAWGGFKLLAKVSTAVAVRQVTWGVFRRAEPGLQGCGLAFVKFGGAGVVEYLAKHPD</sequence>
<protein>
    <submittedName>
        <fullName evidence="1">Uncharacterized protein</fullName>
    </submittedName>
</protein>
<evidence type="ECO:0000313" key="1">
    <source>
        <dbReference type="EMBL" id="CAB4264205.1"/>
    </source>
</evidence>
<organism evidence="1 2">
    <name type="scientific">Prunus armeniaca</name>
    <name type="common">Apricot</name>
    <name type="synonym">Armeniaca vulgaris</name>
    <dbReference type="NCBI Taxonomy" id="36596"/>
    <lineage>
        <taxon>Eukaryota</taxon>
        <taxon>Viridiplantae</taxon>
        <taxon>Streptophyta</taxon>
        <taxon>Embryophyta</taxon>
        <taxon>Tracheophyta</taxon>
        <taxon>Spermatophyta</taxon>
        <taxon>Magnoliopsida</taxon>
        <taxon>eudicotyledons</taxon>
        <taxon>Gunneridae</taxon>
        <taxon>Pentapetalae</taxon>
        <taxon>rosids</taxon>
        <taxon>fabids</taxon>
        <taxon>Rosales</taxon>
        <taxon>Rosaceae</taxon>
        <taxon>Amygdaloideae</taxon>
        <taxon>Amygdaleae</taxon>
        <taxon>Prunus</taxon>
    </lineage>
</organism>